<evidence type="ECO:0000313" key="3">
    <source>
        <dbReference type="EMBL" id="VDP49471.1"/>
    </source>
</evidence>
<dbReference type="InterPro" id="IPR041577">
    <property type="entry name" value="RT_RNaseH_2"/>
</dbReference>
<proteinExistence type="predicted"/>
<dbReference type="WBParaSite" id="SBAD_0001295301-mRNA-1">
    <property type="protein sequence ID" value="SBAD_0001295301-mRNA-1"/>
    <property type="gene ID" value="SBAD_0001295301"/>
</dbReference>
<keyword evidence="4" id="KW-1185">Reference proteome</keyword>
<evidence type="ECO:0000313" key="5">
    <source>
        <dbReference type="WBParaSite" id="SBAD_0001295301-mRNA-1"/>
    </source>
</evidence>
<organism evidence="5">
    <name type="scientific">Soboliphyme baturini</name>
    <dbReference type="NCBI Taxonomy" id="241478"/>
    <lineage>
        <taxon>Eukaryota</taxon>
        <taxon>Metazoa</taxon>
        <taxon>Ecdysozoa</taxon>
        <taxon>Nematoda</taxon>
        <taxon>Enoplea</taxon>
        <taxon>Dorylaimia</taxon>
        <taxon>Dioctophymatida</taxon>
        <taxon>Dioctophymatoidea</taxon>
        <taxon>Soboliphymatidae</taxon>
        <taxon>Soboliphyme</taxon>
    </lineage>
</organism>
<feature type="chain" id="PRO_5043140457" evidence="1">
    <location>
        <begin position="20"/>
        <end position="145"/>
    </location>
</feature>
<dbReference type="Proteomes" id="UP000270296">
    <property type="component" value="Unassembled WGS sequence"/>
</dbReference>
<evidence type="ECO:0000259" key="2">
    <source>
        <dbReference type="Pfam" id="PF17919"/>
    </source>
</evidence>
<reference evidence="3 4" key="2">
    <citation type="submission" date="2018-11" db="EMBL/GenBank/DDBJ databases">
        <authorList>
            <consortium name="Pathogen Informatics"/>
        </authorList>
    </citation>
    <scope>NUCLEOTIDE SEQUENCE [LARGE SCALE GENOMIC DNA]</scope>
</reference>
<feature type="signal peptide" evidence="1">
    <location>
        <begin position="1"/>
        <end position="19"/>
    </location>
</feature>
<keyword evidence="1" id="KW-0732">Signal</keyword>
<evidence type="ECO:0000256" key="1">
    <source>
        <dbReference type="SAM" id="SignalP"/>
    </source>
</evidence>
<name>A0A183J9J6_9BILA</name>
<dbReference type="SUPFAM" id="SSF56672">
    <property type="entry name" value="DNA/RNA polymerases"/>
    <property type="match status" value="1"/>
</dbReference>
<dbReference type="EMBL" id="UZAM01018086">
    <property type="protein sequence ID" value="VDP49471.1"/>
    <property type="molecule type" value="Genomic_DNA"/>
</dbReference>
<gene>
    <name evidence="3" type="ORF">SBAD_LOCUS12544</name>
</gene>
<evidence type="ECO:0000313" key="4">
    <source>
        <dbReference type="Proteomes" id="UP000270296"/>
    </source>
</evidence>
<reference evidence="5" key="1">
    <citation type="submission" date="2016-06" db="UniProtKB">
        <authorList>
            <consortium name="WormBaseParasite"/>
        </authorList>
    </citation>
    <scope>IDENTIFICATION</scope>
</reference>
<feature type="domain" description="Reverse transcriptase/retrotransposon-derived protein RNase H-like" evidence="2">
    <location>
        <begin position="74"/>
        <end position="132"/>
    </location>
</feature>
<dbReference type="Pfam" id="PF17919">
    <property type="entry name" value="RT_RNaseH_2"/>
    <property type="match status" value="1"/>
</dbReference>
<protein>
    <submittedName>
        <fullName evidence="5">RT_RNaseH_2 domain-containing protein</fullName>
    </submittedName>
</protein>
<sequence>MSIKCWLITLGMLYQTTDSKNCAAAGDLKNITCQTEFRYFLGLATCNRRFVKDYASIAALCKMDANPSACESIQLTNLPILKHSQFDRELVVDVDVSGKVVGAVLTQVHDRNGRANVVVYGNQSLAKLELQCGSCKNFDPTFFHV</sequence>
<accession>A0A183J9J6</accession>
<dbReference type="AlphaFoldDB" id="A0A183J9J6"/>
<dbReference type="InterPro" id="IPR043502">
    <property type="entry name" value="DNA/RNA_pol_sf"/>
</dbReference>
<dbReference type="OrthoDB" id="154058at2759"/>